<evidence type="ECO:0000256" key="1">
    <source>
        <dbReference type="SAM" id="MobiDB-lite"/>
    </source>
</evidence>
<dbReference type="Proteomes" id="UP000485058">
    <property type="component" value="Unassembled WGS sequence"/>
</dbReference>
<name>A0A699Z992_HAELA</name>
<proteinExistence type="predicted"/>
<gene>
    <name evidence="2" type="ORF">HaLaN_11651</name>
</gene>
<feature type="compositionally biased region" description="Basic residues" evidence="1">
    <location>
        <begin position="137"/>
        <end position="147"/>
    </location>
</feature>
<evidence type="ECO:0000313" key="3">
    <source>
        <dbReference type="Proteomes" id="UP000485058"/>
    </source>
</evidence>
<accession>A0A699Z992</accession>
<organism evidence="2 3">
    <name type="scientific">Haematococcus lacustris</name>
    <name type="common">Green alga</name>
    <name type="synonym">Haematococcus pluvialis</name>
    <dbReference type="NCBI Taxonomy" id="44745"/>
    <lineage>
        <taxon>Eukaryota</taxon>
        <taxon>Viridiplantae</taxon>
        <taxon>Chlorophyta</taxon>
        <taxon>core chlorophytes</taxon>
        <taxon>Chlorophyceae</taxon>
        <taxon>CS clade</taxon>
        <taxon>Chlamydomonadales</taxon>
        <taxon>Haematococcaceae</taxon>
        <taxon>Haematococcus</taxon>
    </lineage>
</organism>
<protein>
    <submittedName>
        <fullName evidence="2">Uncharacterized protein</fullName>
    </submittedName>
</protein>
<keyword evidence="3" id="KW-1185">Reference proteome</keyword>
<dbReference type="EMBL" id="BLLF01000848">
    <property type="protein sequence ID" value="GFH15424.1"/>
    <property type="molecule type" value="Genomic_DNA"/>
</dbReference>
<evidence type="ECO:0000313" key="2">
    <source>
        <dbReference type="EMBL" id="GFH15424.1"/>
    </source>
</evidence>
<feature type="region of interest" description="Disordered" evidence="1">
    <location>
        <begin position="132"/>
        <end position="157"/>
    </location>
</feature>
<reference evidence="2 3" key="1">
    <citation type="submission" date="2020-02" db="EMBL/GenBank/DDBJ databases">
        <title>Draft genome sequence of Haematococcus lacustris strain NIES-144.</title>
        <authorList>
            <person name="Morimoto D."/>
            <person name="Nakagawa S."/>
            <person name="Yoshida T."/>
            <person name="Sawayama S."/>
        </authorList>
    </citation>
    <scope>NUCLEOTIDE SEQUENCE [LARGE SCALE GENOMIC DNA]</scope>
    <source>
        <strain evidence="2 3">NIES-144</strain>
    </source>
</reference>
<sequence length="165" mass="17469">MAASSNQGVLGRDSVGVGRRQGPASALLAGAQCIVGALSARSATLGLRLTGHFSLHRVAGCIAVSQPERQQKMTRITAKRSTLTKRFNININTSGRALPLSESDVFMSLKCTAWQVYRPPAAMLYDVPMNPPSPPRAKARPSVKHGAHRGEQMTPTGAVLVARAA</sequence>
<comment type="caution">
    <text evidence="2">The sequence shown here is derived from an EMBL/GenBank/DDBJ whole genome shotgun (WGS) entry which is preliminary data.</text>
</comment>
<dbReference type="AlphaFoldDB" id="A0A699Z992"/>